<protein>
    <submittedName>
        <fullName evidence="1">DUF3549 family protein</fullName>
    </submittedName>
</protein>
<accession>A0A9E5MLB1</accession>
<organism evidence="1 2">
    <name type="scientific">Pseudomaricurvus hydrocarbonicus</name>
    <dbReference type="NCBI Taxonomy" id="1470433"/>
    <lineage>
        <taxon>Bacteria</taxon>
        <taxon>Pseudomonadati</taxon>
        <taxon>Pseudomonadota</taxon>
        <taxon>Gammaproteobacteria</taxon>
        <taxon>Cellvibrionales</taxon>
        <taxon>Cellvibrionaceae</taxon>
        <taxon>Pseudomaricurvus</taxon>
    </lineage>
</organism>
<evidence type="ECO:0000313" key="2">
    <source>
        <dbReference type="Proteomes" id="UP000787472"/>
    </source>
</evidence>
<gene>
    <name evidence="1" type="ORF">G8770_01295</name>
</gene>
<dbReference type="Proteomes" id="UP000787472">
    <property type="component" value="Unassembled WGS sequence"/>
</dbReference>
<dbReference type="Pfam" id="PF12069">
    <property type="entry name" value="DUF3549"/>
    <property type="match status" value="1"/>
</dbReference>
<dbReference type="RefSeq" id="WP_167180942.1">
    <property type="nucleotide sequence ID" value="NZ_JAAONZ010000001.1"/>
</dbReference>
<dbReference type="AlphaFoldDB" id="A0A9E5MLB1"/>
<reference evidence="1" key="1">
    <citation type="submission" date="2020-03" db="EMBL/GenBank/DDBJ databases">
        <authorList>
            <person name="Guo F."/>
        </authorList>
    </citation>
    <scope>NUCLEOTIDE SEQUENCE</scope>
    <source>
        <strain evidence="1">JCM 30134</strain>
    </source>
</reference>
<keyword evidence="2" id="KW-1185">Reference proteome</keyword>
<comment type="caution">
    <text evidence="1">The sequence shown here is derived from an EMBL/GenBank/DDBJ whole genome shotgun (WGS) entry which is preliminary data.</text>
</comment>
<name>A0A9E5MLB1_9GAMM</name>
<dbReference type="EMBL" id="JAAONZ010000001">
    <property type="protein sequence ID" value="NHO64178.1"/>
    <property type="molecule type" value="Genomic_DNA"/>
</dbReference>
<proteinExistence type="predicted"/>
<sequence length="363" mass="39687">MITSIGQLLEQMGVTSRIFDLGRHIQEISTATFAEFEAQAVAYPAPYLHHAWIGLLFWDPDTPDIPLLWFIKLPLDEQGKIVPAQRDQFLQQLLVALGSNIEASKQGEQLAAVLEGNPYVFTPTPERQAAIHARVNLLLNNPPSDFYAATCDYLNSNLEAWHQLGIQGLADVAVRWPEHQQTLIQAIASMPPAPLIGLCQCLENEAINGAVGKALHSRLLSSLTNFNTEDGLETANSETPLCAALVRGLSQCRALELRQKALTQLLASPAINHIEVLAAIATRCAQDLCNPEICLPFLEALCLHGQQNFNRILADLLFCAAIRPHILAAFRQQQRSVELSIAIGGLLNPQTPPADPPPPATLH</sequence>
<evidence type="ECO:0000313" key="1">
    <source>
        <dbReference type="EMBL" id="NHO64178.1"/>
    </source>
</evidence>
<dbReference type="InterPro" id="IPR021936">
    <property type="entry name" value="DUF3549"/>
</dbReference>